<comment type="caution">
    <text evidence="2">The sequence shown here is derived from an EMBL/GenBank/DDBJ whole genome shotgun (WGS) entry which is preliminary data.</text>
</comment>
<gene>
    <name evidence="2" type="ORF">Raf01_45010</name>
</gene>
<dbReference type="EMBL" id="BONZ01000042">
    <property type="protein sequence ID" value="GIH16329.1"/>
    <property type="molecule type" value="Genomic_DNA"/>
</dbReference>
<feature type="transmembrane region" description="Helical" evidence="1">
    <location>
        <begin position="113"/>
        <end position="137"/>
    </location>
</feature>
<proteinExistence type="predicted"/>
<feature type="transmembrane region" description="Helical" evidence="1">
    <location>
        <begin position="143"/>
        <end position="161"/>
    </location>
</feature>
<evidence type="ECO:0000313" key="2">
    <source>
        <dbReference type="EMBL" id="GIH16329.1"/>
    </source>
</evidence>
<evidence type="ECO:0008006" key="4">
    <source>
        <dbReference type="Google" id="ProtNLM"/>
    </source>
</evidence>
<feature type="transmembrane region" description="Helical" evidence="1">
    <location>
        <begin position="173"/>
        <end position="200"/>
    </location>
</feature>
<evidence type="ECO:0000256" key="1">
    <source>
        <dbReference type="SAM" id="Phobius"/>
    </source>
</evidence>
<sequence length="560" mass="60280">MRAAKFSVRAFTRARSRQLALLFLLCAIPAAVESYLVRYVGGLHTSLQVTPQISALWPYGSFHDLRWVLVYHRTWAQFVAFSVAAIVLRGVFCALLIAVAWPPKVARPPVSVLIRRSVVAAAVFGAVLTPWAALSVALSDVSLGLFLLGEVAPLLILAPFLQRAGMVPSWWRGLPPAATVGISVANFVTLTAGGGLVGYVPDGWEVVAAAVIGGCNGFLWGLAVRVDVRSTAVRWARIPVSPIAVAVVAALMFGLGSVSQRGVDRAHRGEPPTLAEVEARAAEQPVIFVAGYNSSYGGEPSGFTPPIIRYSYEGLDERGRPKPYHPTDTHQSLVTSARLLATQIAKIHKDTGHRVSILGESEGTLITQYYLRTTPHLEVDLVALLSPLVRAGRVYYPPPGAHTGWGIATGWELRGILGALSLTAGLPNSPDEPFLRSLLNNAPLFRGKQLLCPVAGVETIALLPTLDASANPPGLSPQISVVEIPAPHGLLIDNPGARQRIIDFFNAKQVQPRHRWDYALIQSVGAAWQTPALKVQLNPVWDTVAGVPTQRHHPDRCLPR</sequence>
<feature type="transmembrane region" description="Helical" evidence="1">
    <location>
        <begin position="238"/>
        <end position="258"/>
    </location>
</feature>
<name>A0A8J3VRP5_9ACTN</name>
<organism evidence="2 3">
    <name type="scientific">Rugosimonospora africana</name>
    <dbReference type="NCBI Taxonomy" id="556532"/>
    <lineage>
        <taxon>Bacteria</taxon>
        <taxon>Bacillati</taxon>
        <taxon>Actinomycetota</taxon>
        <taxon>Actinomycetes</taxon>
        <taxon>Micromonosporales</taxon>
        <taxon>Micromonosporaceae</taxon>
        <taxon>Rugosimonospora</taxon>
    </lineage>
</organism>
<accession>A0A8J3VRP5</accession>
<reference evidence="2" key="1">
    <citation type="submission" date="2021-01" db="EMBL/GenBank/DDBJ databases">
        <title>Whole genome shotgun sequence of Rugosimonospora africana NBRC 104875.</title>
        <authorList>
            <person name="Komaki H."/>
            <person name="Tamura T."/>
        </authorList>
    </citation>
    <scope>NUCLEOTIDE SEQUENCE</scope>
    <source>
        <strain evidence="2">NBRC 104875</strain>
    </source>
</reference>
<dbReference type="AlphaFoldDB" id="A0A8J3VRP5"/>
<dbReference type="Gene3D" id="3.40.50.1820">
    <property type="entry name" value="alpha/beta hydrolase"/>
    <property type="match status" value="1"/>
</dbReference>
<protein>
    <recommendedName>
        <fullName evidence="4">Alpha/beta hydrolase family protein</fullName>
    </recommendedName>
</protein>
<feature type="transmembrane region" description="Helical" evidence="1">
    <location>
        <begin position="206"/>
        <end position="226"/>
    </location>
</feature>
<dbReference type="SUPFAM" id="SSF53474">
    <property type="entry name" value="alpha/beta-Hydrolases"/>
    <property type="match status" value="1"/>
</dbReference>
<dbReference type="Proteomes" id="UP000642748">
    <property type="component" value="Unassembled WGS sequence"/>
</dbReference>
<keyword evidence="1" id="KW-0472">Membrane</keyword>
<keyword evidence="3" id="KW-1185">Reference proteome</keyword>
<dbReference type="InterPro" id="IPR029058">
    <property type="entry name" value="AB_hydrolase_fold"/>
</dbReference>
<keyword evidence="1" id="KW-1133">Transmembrane helix</keyword>
<evidence type="ECO:0000313" key="3">
    <source>
        <dbReference type="Proteomes" id="UP000642748"/>
    </source>
</evidence>
<dbReference type="RefSeq" id="WP_203919923.1">
    <property type="nucleotide sequence ID" value="NZ_BONZ01000042.1"/>
</dbReference>
<feature type="transmembrane region" description="Helical" evidence="1">
    <location>
        <begin position="75"/>
        <end position="101"/>
    </location>
</feature>
<keyword evidence="1" id="KW-0812">Transmembrane</keyword>